<dbReference type="Proteomes" id="UP001229832">
    <property type="component" value="Chromosome"/>
</dbReference>
<proteinExistence type="predicted"/>
<keyword evidence="3" id="KW-0560">Oxidoreductase</keyword>
<dbReference type="AlphaFoldDB" id="A0ABD7Z7V8"/>
<protein>
    <submittedName>
        <fullName evidence="3">NAD(P)H-dependent oxidoreductase</fullName>
        <ecNumber evidence="3">1.-.-.-</ecNumber>
    </submittedName>
</protein>
<name>A0ABD7Z7V8_LACZE</name>
<evidence type="ECO:0000259" key="2">
    <source>
        <dbReference type="Pfam" id="PF03358"/>
    </source>
</evidence>
<evidence type="ECO:0000313" key="4">
    <source>
        <dbReference type="Proteomes" id="UP001229832"/>
    </source>
</evidence>
<evidence type="ECO:0000256" key="1">
    <source>
        <dbReference type="SAM" id="MobiDB-lite"/>
    </source>
</evidence>
<dbReference type="GO" id="GO:0016491">
    <property type="term" value="F:oxidoreductase activity"/>
    <property type="evidence" value="ECO:0007669"/>
    <property type="project" value="UniProtKB-KW"/>
</dbReference>
<gene>
    <name evidence="3" type="ORF">LACZS2_002441</name>
</gene>
<dbReference type="InterPro" id="IPR005025">
    <property type="entry name" value="FMN_Rdtase-like_dom"/>
</dbReference>
<feature type="domain" description="NADPH-dependent FMN reductase-like" evidence="2">
    <location>
        <begin position="5"/>
        <end position="151"/>
    </location>
</feature>
<dbReference type="PANTHER" id="PTHR30543:SF21">
    <property type="entry name" value="NAD(P)H-DEPENDENT FMN REDUCTASE LOT6"/>
    <property type="match status" value="1"/>
</dbReference>
<dbReference type="InterPro" id="IPR050712">
    <property type="entry name" value="NAD(P)H-dep_reductase"/>
</dbReference>
<sequence length="217" mass="24266">MISHIGVILGTTRKNALGARIFNYLKQTFPDTSEVHYTWLDLRDYPLPLYDHPETPLEDPIQAPTATETKWLTAVANQDGYVILTPEYDHALPGGLKNALDLIGPEVEHKPVQIIGYSHFSDGGMLAAASLVPILQMLKMIVLPTPTLLWSADPCFDENGQINSAAENSQHFARRLHETMHDIGFYTRLLKEHPYQPLGNDSSANQTPQRQSESKHS</sequence>
<dbReference type="Gene3D" id="3.40.50.360">
    <property type="match status" value="1"/>
</dbReference>
<dbReference type="RefSeq" id="WP_070650646.1">
    <property type="nucleotide sequence ID" value="NZ_CP132484.1"/>
</dbReference>
<feature type="compositionally biased region" description="Polar residues" evidence="1">
    <location>
        <begin position="199"/>
        <end position="211"/>
    </location>
</feature>
<reference evidence="3 4" key="1">
    <citation type="submission" date="2023-08" db="EMBL/GenBank/DDBJ databases">
        <authorList>
            <person name="Buchebner-Jance M."/>
        </authorList>
    </citation>
    <scope>NUCLEOTIDE SEQUENCE [LARGE SCALE GENOMIC DNA]</scope>
    <source>
        <strain evidence="3 4">NCIMB 15475</strain>
    </source>
</reference>
<dbReference type="GeneID" id="93270121"/>
<organism evidence="3 4">
    <name type="scientific">Lacticaseibacillus zeae subsp. silagei</name>
    <dbReference type="NCBI Taxonomy" id="3068307"/>
    <lineage>
        <taxon>Bacteria</taxon>
        <taxon>Bacillati</taxon>
        <taxon>Bacillota</taxon>
        <taxon>Bacilli</taxon>
        <taxon>Lactobacillales</taxon>
        <taxon>Lactobacillaceae</taxon>
        <taxon>Lacticaseibacillus</taxon>
    </lineage>
</organism>
<accession>A0ABD7Z7V8</accession>
<feature type="region of interest" description="Disordered" evidence="1">
    <location>
        <begin position="196"/>
        <end position="217"/>
    </location>
</feature>
<dbReference type="InterPro" id="IPR029039">
    <property type="entry name" value="Flavoprotein-like_sf"/>
</dbReference>
<dbReference type="EC" id="1.-.-.-" evidence="3"/>
<dbReference type="Pfam" id="PF03358">
    <property type="entry name" value="FMN_red"/>
    <property type="match status" value="1"/>
</dbReference>
<dbReference type="PANTHER" id="PTHR30543">
    <property type="entry name" value="CHROMATE REDUCTASE"/>
    <property type="match status" value="1"/>
</dbReference>
<keyword evidence="4" id="KW-1185">Reference proteome</keyword>
<dbReference type="EMBL" id="CP132485">
    <property type="protein sequence ID" value="WLV83215.1"/>
    <property type="molecule type" value="Genomic_DNA"/>
</dbReference>
<dbReference type="SUPFAM" id="SSF52218">
    <property type="entry name" value="Flavoproteins"/>
    <property type="match status" value="1"/>
</dbReference>
<evidence type="ECO:0000313" key="3">
    <source>
        <dbReference type="EMBL" id="WLV83215.1"/>
    </source>
</evidence>